<comment type="caution">
    <text evidence="1">The sequence shown here is derived from an EMBL/GenBank/DDBJ whole genome shotgun (WGS) entry which is preliminary data.</text>
</comment>
<protein>
    <submittedName>
        <fullName evidence="1">Uncharacterized protein</fullName>
    </submittedName>
</protein>
<dbReference type="EMBL" id="VEVO01000024">
    <property type="protein sequence ID" value="KAF0022692.1"/>
    <property type="molecule type" value="Genomic_DNA"/>
</dbReference>
<accession>A0A6A4RUH6</accession>
<reference evidence="1 2" key="1">
    <citation type="submission" date="2019-06" db="EMBL/GenBank/DDBJ databases">
        <title>Draft genomes of female and male turbot (Scophthalmus maximus).</title>
        <authorList>
            <person name="Xu H."/>
            <person name="Xu X.-W."/>
            <person name="Shao C."/>
            <person name="Chen S."/>
        </authorList>
    </citation>
    <scope>NUCLEOTIDE SEQUENCE [LARGE SCALE GENOMIC DNA]</scope>
    <source>
        <strain evidence="1">Ysfricsl-2016a</strain>
        <tissue evidence="1">Blood</tissue>
    </source>
</reference>
<proteinExistence type="predicted"/>
<name>A0A6A4RUH6_SCOMX</name>
<dbReference type="Proteomes" id="UP000438429">
    <property type="component" value="Unassembled WGS sequence"/>
</dbReference>
<evidence type="ECO:0000313" key="2">
    <source>
        <dbReference type="Proteomes" id="UP000438429"/>
    </source>
</evidence>
<organism evidence="1 2">
    <name type="scientific">Scophthalmus maximus</name>
    <name type="common">Turbot</name>
    <name type="synonym">Psetta maxima</name>
    <dbReference type="NCBI Taxonomy" id="52904"/>
    <lineage>
        <taxon>Eukaryota</taxon>
        <taxon>Metazoa</taxon>
        <taxon>Chordata</taxon>
        <taxon>Craniata</taxon>
        <taxon>Vertebrata</taxon>
        <taxon>Euteleostomi</taxon>
        <taxon>Actinopterygii</taxon>
        <taxon>Neopterygii</taxon>
        <taxon>Teleostei</taxon>
        <taxon>Neoteleostei</taxon>
        <taxon>Acanthomorphata</taxon>
        <taxon>Carangaria</taxon>
        <taxon>Pleuronectiformes</taxon>
        <taxon>Pleuronectoidei</taxon>
        <taxon>Scophthalmidae</taxon>
        <taxon>Scophthalmus</taxon>
    </lineage>
</organism>
<gene>
    <name evidence="1" type="ORF">F2P81_025084</name>
</gene>
<sequence length="160" mass="18011">MRVSGKRHEPNQLLCAAPVTLPGSGFTKSQSTRSCTMVPRGLMAQRNDISPLLLFARFQVTSANSDPALVQYTGINDGNIGVILLRTTLTEKEIHIGKRKHYPMIRVERGLFNSEEYGKRSNLTSERVVSLRELQLLPSERSWTWIETGRLINGLLHKLP</sequence>
<evidence type="ECO:0000313" key="1">
    <source>
        <dbReference type="EMBL" id="KAF0022692.1"/>
    </source>
</evidence>
<dbReference type="AlphaFoldDB" id="A0A6A4RUH6"/>